<dbReference type="InterPro" id="IPR006477">
    <property type="entry name" value="Yir_bir_cir"/>
</dbReference>
<gene>
    <name evidence="2" type="ORF">PY03385</name>
</gene>
<feature type="transmembrane region" description="Helical" evidence="1">
    <location>
        <begin position="305"/>
        <end position="323"/>
    </location>
</feature>
<evidence type="ECO:0000313" key="3">
    <source>
        <dbReference type="Proteomes" id="UP000008553"/>
    </source>
</evidence>
<comment type="caution">
    <text evidence="2">The sequence shown here is derived from an EMBL/GenBank/DDBJ whole genome shotgun (WGS) entry which is preliminary data.</text>
</comment>
<name>Q7RJ78_PLAYO</name>
<dbReference type="InParanoid" id="Q7RJ78"/>
<keyword evidence="1" id="KW-0472">Membrane</keyword>
<proteinExistence type="predicted"/>
<keyword evidence="1" id="KW-0812">Transmembrane</keyword>
<dbReference type="NCBIfam" id="TIGR01590">
    <property type="entry name" value="yir-bir-cir_Pla"/>
    <property type="match status" value="1"/>
</dbReference>
<dbReference type="EMBL" id="AABL01000970">
    <property type="protein sequence ID" value="EAA22952.1"/>
    <property type="molecule type" value="Genomic_DNA"/>
</dbReference>
<protein>
    <submittedName>
        <fullName evidence="2">Bir1 protein</fullName>
    </submittedName>
</protein>
<keyword evidence="3" id="KW-1185">Reference proteome</keyword>
<evidence type="ECO:0000256" key="1">
    <source>
        <dbReference type="SAM" id="Phobius"/>
    </source>
</evidence>
<dbReference type="Proteomes" id="UP000008553">
    <property type="component" value="Unassembled WGS sequence"/>
</dbReference>
<accession>Q7RJ78</accession>
<keyword evidence="1" id="KW-1133">Transmembrane helix</keyword>
<evidence type="ECO:0000313" key="2">
    <source>
        <dbReference type="EMBL" id="EAA22952.1"/>
    </source>
</evidence>
<reference evidence="2 3" key="1">
    <citation type="journal article" date="2002" name="Nature">
        <title>Genome sequence and comparative analysis of the model rodent malaria parasite Plasmodium yoelii yoelii.</title>
        <authorList>
            <person name="Carlton J.M."/>
            <person name="Angiuoli S.V."/>
            <person name="Suh B.B."/>
            <person name="Kooij T.W."/>
            <person name="Pertea M."/>
            <person name="Silva J.C."/>
            <person name="Ermolaeva M.D."/>
            <person name="Allen J.E."/>
            <person name="Selengut J.D."/>
            <person name="Koo H.L."/>
            <person name="Peterson J.D."/>
            <person name="Pop M."/>
            <person name="Kosack D.S."/>
            <person name="Shumway M.F."/>
            <person name="Bidwell S.L."/>
            <person name="Shallom S.J."/>
            <person name="van Aken S.E."/>
            <person name="Riedmuller S.B."/>
            <person name="Feldblyum T.V."/>
            <person name="Cho J.K."/>
            <person name="Quackenbush J."/>
            <person name="Sedegah M."/>
            <person name="Shoaibi A."/>
            <person name="Cummings L.M."/>
            <person name="Florens L."/>
            <person name="Yates J.R."/>
            <person name="Raine J.D."/>
            <person name="Sinden R.E."/>
            <person name="Harris M.A."/>
            <person name="Cunningham D.A."/>
            <person name="Preiser P.R."/>
            <person name="Bergman L.W."/>
            <person name="Vaidya A.B."/>
            <person name="van Lin L.H."/>
            <person name="Janse C.J."/>
            <person name="Waters A.P."/>
            <person name="Smith H.O."/>
            <person name="White O.R."/>
            <person name="Salzberg S.L."/>
            <person name="Venter J.C."/>
            <person name="Fraser C.M."/>
            <person name="Hoffman S.L."/>
            <person name="Gardner M.J."/>
            <person name="Carucci D.J."/>
        </authorList>
    </citation>
    <scope>NUCLEOTIDE SEQUENCE [LARGE SCALE GENOMIC DNA]</scope>
    <source>
        <strain evidence="2 3">17XNL</strain>
    </source>
</reference>
<dbReference type="Pfam" id="PF06022">
    <property type="entry name" value="Cir_Bir_Yir"/>
    <property type="match status" value="1"/>
</dbReference>
<dbReference type="AlphaFoldDB" id="Q7RJ78"/>
<organism evidence="2 3">
    <name type="scientific">Plasmodium yoelii yoelii</name>
    <dbReference type="NCBI Taxonomy" id="73239"/>
    <lineage>
        <taxon>Eukaryota</taxon>
        <taxon>Sar</taxon>
        <taxon>Alveolata</taxon>
        <taxon>Apicomplexa</taxon>
        <taxon>Aconoidasida</taxon>
        <taxon>Haemosporida</taxon>
        <taxon>Plasmodiidae</taxon>
        <taxon>Plasmodium</taxon>
        <taxon>Plasmodium (Vinckeia)</taxon>
    </lineage>
</organism>
<dbReference type="PaxDb" id="73239-Q7RJ78"/>
<sequence length="345" mass="40069">MDTINNYEFKHKLCYTYEQNKYLQFKACGQFENMRKFFLDELSDSGNYIFTKNFFKEYCSDNNCDSDINKIDAGCLWLFNKFYGNRNSFSNYADDKVDIVVYFMMWLAYKLNQKSNAQFPNLNEFYSKYMQNADEYKKPINGVTGYTSYIDLINKHNYLVNISNENLSKFYDLFKKLCNMINNSDKRETYLEKANEFGVEYEKLFNVNVNDTEDSSYTRILSILSNDYTNYGKTIANPKMRNILPKLVTEKKISQVSESSPNDTQMDVSSSGISTSISGIEVSSSETEPSDSDSVSPSSSILNKLILIPIIFVATLISLGIAYKYSLFGFRKRSQKQYLREKLKN</sequence>